<evidence type="ECO:0000259" key="5">
    <source>
        <dbReference type="PROSITE" id="PS50853"/>
    </source>
</evidence>
<evidence type="ECO:0000256" key="4">
    <source>
        <dbReference type="SAM" id="SignalP"/>
    </source>
</evidence>
<keyword evidence="7" id="KW-0378">Hydrolase</keyword>
<comment type="similarity">
    <text evidence="1">Belongs to the glycosyl hydrolase 16 family.</text>
</comment>
<dbReference type="Proteomes" id="UP000419743">
    <property type="component" value="Unassembled WGS sequence"/>
</dbReference>
<dbReference type="InterPro" id="IPR013320">
    <property type="entry name" value="ConA-like_dom_sf"/>
</dbReference>
<dbReference type="EMBL" id="CACRYJ010000028">
    <property type="protein sequence ID" value="VZO36856.1"/>
    <property type="molecule type" value="Genomic_DNA"/>
</dbReference>
<keyword evidence="3" id="KW-0624">Polysaccharide degradation</keyword>
<reference evidence="7 8" key="1">
    <citation type="submission" date="2019-11" db="EMBL/GenBank/DDBJ databases">
        <authorList>
            <person name="Criscuolo A."/>
        </authorList>
    </citation>
    <scope>NUCLEOTIDE SEQUENCE [LARGE SCALE GENOMIC DNA]</scope>
    <source>
        <strain evidence="7">CIP111667</strain>
    </source>
</reference>
<dbReference type="EC" id="3.2.1.73" evidence="7"/>
<dbReference type="GO" id="GO:0000272">
    <property type="term" value="P:polysaccharide catabolic process"/>
    <property type="evidence" value="ECO:0007669"/>
    <property type="project" value="UniProtKB-KW"/>
</dbReference>
<keyword evidence="8" id="KW-1185">Reference proteome</keyword>
<comment type="caution">
    <text evidence="7">The sequence shown here is derived from an EMBL/GenBank/DDBJ whole genome shotgun (WGS) entry which is preliminary data.</text>
</comment>
<dbReference type="PANTHER" id="PTHR10963">
    <property type="entry name" value="GLYCOSYL HYDROLASE-RELATED"/>
    <property type="match status" value="1"/>
</dbReference>
<dbReference type="InterPro" id="IPR013783">
    <property type="entry name" value="Ig-like_fold"/>
</dbReference>
<dbReference type="InterPro" id="IPR003961">
    <property type="entry name" value="FN3_dom"/>
</dbReference>
<evidence type="ECO:0000313" key="7">
    <source>
        <dbReference type="EMBL" id="VZO36856.1"/>
    </source>
</evidence>
<feature type="domain" description="GH16" evidence="6">
    <location>
        <begin position="35"/>
        <end position="279"/>
    </location>
</feature>
<keyword evidence="2 7" id="KW-0326">Glycosidase</keyword>
<evidence type="ECO:0000259" key="6">
    <source>
        <dbReference type="PROSITE" id="PS51762"/>
    </source>
</evidence>
<dbReference type="Pfam" id="PF25275">
    <property type="entry name" value="Golvesin_C"/>
    <property type="match status" value="3"/>
</dbReference>
<dbReference type="AlphaFoldDB" id="A0A7M4DIP4"/>
<name>A0A7M4DIP4_9MICO</name>
<feature type="domain" description="Fibronectin type-III" evidence="5">
    <location>
        <begin position="562"/>
        <end position="653"/>
    </location>
</feature>
<keyword evidence="4" id="KW-0732">Signal</keyword>
<dbReference type="PROSITE" id="PS50853">
    <property type="entry name" value="FN3"/>
    <property type="match status" value="1"/>
</dbReference>
<dbReference type="GO" id="GO:0042972">
    <property type="term" value="F:licheninase activity"/>
    <property type="evidence" value="ECO:0007669"/>
    <property type="project" value="UniProtKB-EC"/>
</dbReference>
<dbReference type="PANTHER" id="PTHR10963:SF55">
    <property type="entry name" value="GLYCOSIDE HYDROLASE FAMILY 16 PROTEIN"/>
    <property type="match status" value="1"/>
</dbReference>
<dbReference type="InterPro" id="IPR000757">
    <property type="entry name" value="Beta-glucanase-like"/>
</dbReference>
<keyword evidence="3" id="KW-0119">Carbohydrate metabolism</keyword>
<dbReference type="PROSITE" id="PS51762">
    <property type="entry name" value="GH16_2"/>
    <property type="match status" value="1"/>
</dbReference>
<feature type="chain" id="PRO_5038688702" evidence="4">
    <location>
        <begin position="30"/>
        <end position="881"/>
    </location>
</feature>
<evidence type="ECO:0000256" key="2">
    <source>
        <dbReference type="ARBA" id="ARBA00023295"/>
    </source>
</evidence>
<dbReference type="Gene3D" id="2.60.40.10">
    <property type="entry name" value="Immunoglobulins"/>
    <property type="match status" value="2"/>
</dbReference>
<feature type="signal peptide" evidence="4">
    <location>
        <begin position="1"/>
        <end position="29"/>
    </location>
</feature>
<dbReference type="RefSeq" id="WP_156740802.1">
    <property type="nucleotide sequence ID" value="NZ_CACRYJ010000028.1"/>
</dbReference>
<dbReference type="InterPro" id="IPR033803">
    <property type="entry name" value="CBD-like_Golvesin-Xly"/>
</dbReference>
<dbReference type="InterPro" id="IPR036116">
    <property type="entry name" value="FN3_sf"/>
</dbReference>
<organism evidence="7 8">
    <name type="scientific">Occultella aeris</name>
    <dbReference type="NCBI Taxonomy" id="2761496"/>
    <lineage>
        <taxon>Bacteria</taxon>
        <taxon>Bacillati</taxon>
        <taxon>Actinomycetota</taxon>
        <taxon>Actinomycetes</taxon>
        <taxon>Micrococcales</taxon>
        <taxon>Ruaniaceae</taxon>
        <taxon>Occultella</taxon>
    </lineage>
</organism>
<dbReference type="SUPFAM" id="SSF49899">
    <property type="entry name" value="Concanavalin A-like lectins/glucanases"/>
    <property type="match status" value="1"/>
</dbReference>
<dbReference type="InterPro" id="IPR050546">
    <property type="entry name" value="Glycosyl_Hydrlase_16"/>
</dbReference>
<evidence type="ECO:0000256" key="1">
    <source>
        <dbReference type="ARBA" id="ARBA00006865"/>
    </source>
</evidence>
<gene>
    <name evidence="7" type="primary">licB</name>
    <name evidence="7" type="ORF">HALOF300_01997</name>
</gene>
<dbReference type="Gene3D" id="2.60.120.200">
    <property type="match status" value="1"/>
</dbReference>
<dbReference type="Pfam" id="PF00722">
    <property type="entry name" value="Glyco_hydro_16"/>
    <property type="match status" value="1"/>
</dbReference>
<dbReference type="SUPFAM" id="SSF49265">
    <property type="entry name" value="Fibronectin type III"/>
    <property type="match status" value="1"/>
</dbReference>
<protein>
    <submittedName>
        <fullName evidence="7">Beta-glucanase</fullName>
        <ecNumber evidence="7">3.2.1.73</ecNumber>
    </submittedName>
</protein>
<evidence type="ECO:0000256" key="3">
    <source>
        <dbReference type="ARBA" id="ARBA00023326"/>
    </source>
</evidence>
<evidence type="ECO:0000313" key="8">
    <source>
        <dbReference type="Proteomes" id="UP000419743"/>
    </source>
</evidence>
<proteinExistence type="inferred from homology"/>
<sequence>MRVRPVLTSTTTLALVLAMLTLTPVTDVATAVGRDDADPPPVEPAPQVPPGYALAWADEFDGTQADGTGLDTSAWYYREGEKAECMNRPENVSVADGLMHIALVADDSFGPDYTCGGVISQEWFGYGYYETRAQLWGDQGFHSAFWTTGLSDAMPDTPDYRGPNNRINEIDGFEIDSHAPEVIAHHSHWFVPHHVGNQGGLYTGPDSSDGYHTYGFEWLPDQIRYFVDGELARVQPFSGPHGLQSVWLTTLGYTAPVDETNLPGETTWDYFRYYAPTADPNGATPGSVVVDNGDPGYSEQGDWEDSDTVTRGNQEAFGFQDRETRRALSADASATWVPDLTEAGSHEVLAWNPSFLSTGTTAAHFSVTHDGGTSDVVIDQSTAGQQWVSLGSYTFTPGTGQGVQVVADAEGAGTLRTDAVMFTPAVVVDDGGPGYTETGNWASSAAVTGWLDSATRFASDSASTARWTPTLTDGGTYAVYAWTPSHELNTAVAPYTVTDTTGATEVEVTSVDRWAPLGTYTFDAGTSGFVELSKSYGTPGYVRGDAVRFVPVPTPDTTAPSAPLRLDGEIEADPGNGDLALTWQWQASTAADLVGYHVYLDGQRVNGNPVHRTSFTMNEMRAGTTVMLTVTAVDATGNESAPSRPARVRIPSDSLAPAAPADLVGEAANERGILYWSQNHEVDLLGYNVYVDGALANPDGPVGHPANPDFPRLGYSLDGLSNNVEHAIEVRAVDLSGNESAAATVSITPLAMTIITPSDPGYSEQGTWTPSSVPGWLSARTRTTNVTSATATWTPDLTVAGEYDVWVWVPNHANSTVGARYTVSFSGGTDVVDIDQTTGGSRWILLGRYPFEAGTDGTVVVSNGAVANYLRTSAAKFIPVE</sequence>
<dbReference type="CDD" id="cd00063">
    <property type="entry name" value="FN3"/>
    <property type="match status" value="1"/>
</dbReference>
<dbReference type="CDD" id="cd00413">
    <property type="entry name" value="Glyco_hydrolase_16"/>
    <property type="match status" value="1"/>
</dbReference>
<accession>A0A7M4DIP4</accession>